<feature type="region of interest" description="Disordered" evidence="1">
    <location>
        <begin position="55"/>
        <end position="121"/>
    </location>
</feature>
<dbReference type="EMBL" id="AZIM01006756">
    <property type="protein sequence ID" value="ETE58441.1"/>
    <property type="molecule type" value="Genomic_DNA"/>
</dbReference>
<feature type="compositionally biased region" description="Basic residues" evidence="1">
    <location>
        <begin position="18"/>
        <end position="34"/>
    </location>
</feature>
<reference evidence="2 3" key="1">
    <citation type="journal article" date="2013" name="Proc. Natl. Acad. Sci. U.S.A.">
        <title>The king cobra genome reveals dynamic gene evolution and adaptation in the snake venom system.</title>
        <authorList>
            <person name="Vonk F.J."/>
            <person name="Casewell N.R."/>
            <person name="Henkel C.V."/>
            <person name="Heimberg A.M."/>
            <person name="Jansen H.J."/>
            <person name="McCleary R.J."/>
            <person name="Kerkkamp H.M."/>
            <person name="Vos R.A."/>
            <person name="Guerreiro I."/>
            <person name="Calvete J.J."/>
            <person name="Wuster W."/>
            <person name="Woods A.E."/>
            <person name="Logan J.M."/>
            <person name="Harrison R.A."/>
            <person name="Castoe T.A."/>
            <person name="de Koning A.P."/>
            <person name="Pollock D.D."/>
            <person name="Yandell M."/>
            <person name="Calderon D."/>
            <person name="Renjifo C."/>
            <person name="Currier R.B."/>
            <person name="Salgado D."/>
            <person name="Pla D."/>
            <person name="Sanz L."/>
            <person name="Hyder A.S."/>
            <person name="Ribeiro J.M."/>
            <person name="Arntzen J.W."/>
            <person name="van den Thillart G.E."/>
            <person name="Boetzer M."/>
            <person name="Pirovano W."/>
            <person name="Dirks R.P."/>
            <person name="Spaink H.P."/>
            <person name="Duboule D."/>
            <person name="McGlinn E."/>
            <person name="Kini R.M."/>
            <person name="Richardson M.K."/>
        </authorList>
    </citation>
    <scope>NUCLEOTIDE SEQUENCE</scope>
    <source>
        <tissue evidence="2">Blood</tissue>
    </source>
</reference>
<accession>V8N937</accession>
<feature type="compositionally biased region" description="Basic and acidic residues" evidence="1">
    <location>
        <begin position="104"/>
        <end position="114"/>
    </location>
</feature>
<feature type="region of interest" description="Disordered" evidence="1">
    <location>
        <begin position="1"/>
        <end position="43"/>
    </location>
</feature>
<sequence>QEGVRASRDPSQLIQLGKPRKRRPCRRSSRRKGSQQKFLVDNQLQKVLQRRRRIVDQSPVLPELPAPAADGGLLPHVSRAREEDQAAVGVPRNPQPNKSNFSETSKDLPGEPKELTAGAPVHPRLKIAEVAWL</sequence>
<gene>
    <name evidence="2" type="ORF">L345_15839</name>
</gene>
<keyword evidence="3" id="KW-1185">Reference proteome</keyword>
<organism evidence="2 3">
    <name type="scientific">Ophiophagus hannah</name>
    <name type="common">King cobra</name>
    <name type="synonym">Naja hannah</name>
    <dbReference type="NCBI Taxonomy" id="8665"/>
    <lineage>
        <taxon>Eukaryota</taxon>
        <taxon>Metazoa</taxon>
        <taxon>Chordata</taxon>
        <taxon>Craniata</taxon>
        <taxon>Vertebrata</taxon>
        <taxon>Euteleostomi</taxon>
        <taxon>Lepidosauria</taxon>
        <taxon>Squamata</taxon>
        <taxon>Bifurcata</taxon>
        <taxon>Unidentata</taxon>
        <taxon>Episquamata</taxon>
        <taxon>Toxicofera</taxon>
        <taxon>Serpentes</taxon>
        <taxon>Colubroidea</taxon>
        <taxon>Elapidae</taxon>
        <taxon>Elapinae</taxon>
        <taxon>Ophiophagus</taxon>
    </lineage>
</organism>
<evidence type="ECO:0000313" key="3">
    <source>
        <dbReference type="Proteomes" id="UP000018936"/>
    </source>
</evidence>
<feature type="non-terminal residue" evidence="2">
    <location>
        <position position="1"/>
    </location>
</feature>
<name>V8N937_OPHHA</name>
<proteinExistence type="predicted"/>
<evidence type="ECO:0000313" key="2">
    <source>
        <dbReference type="EMBL" id="ETE58441.1"/>
    </source>
</evidence>
<evidence type="ECO:0000256" key="1">
    <source>
        <dbReference type="SAM" id="MobiDB-lite"/>
    </source>
</evidence>
<dbReference type="Proteomes" id="UP000018936">
    <property type="component" value="Unassembled WGS sequence"/>
</dbReference>
<protein>
    <submittedName>
        <fullName evidence="2">Uncharacterized protein</fullName>
    </submittedName>
</protein>
<dbReference type="AlphaFoldDB" id="V8N937"/>
<comment type="caution">
    <text evidence="2">The sequence shown here is derived from an EMBL/GenBank/DDBJ whole genome shotgun (WGS) entry which is preliminary data.</text>
</comment>